<protein>
    <submittedName>
        <fullName evidence="3">Uncharacterized protein</fullName>
    </submittedName>
</protein>
<evidence type="ECO:0000256" key="1">
    <source>
        <dbReference type="SAM" id="MobiDB-lite"/>
    </source>
</evidence>
<comment type="caution">
    <text evidence="3">The sequence shown here is derived from an EMBL/GenBank/DDBJ whole genome shotgun (WGS) entry which is preliminary data.</text>
</comment>
<organism evidence="3 4">
    <name type="scientific">Reticulomyxa filosa</name>
    <dbReference type="NCBI Taxonomy" id="46433"/>
    <lineage>
        <taxon>Eukaryota</taxon>
        <taxon>Sar</taxon>
        <taxon>Rhizaria</taxon>
        <taxon>Retaria</taxon>
        <taxon>Foraminifera</taxon>
        <taxon>Monothalamids</taxon>
        <taxon>Reticulomyxidae</taxon>
        <taxon>Reticulomyxa</taxon>
    </lineage>
</organism>
<feature type="transmembrane region" description="Helical" evidence="2">
    <location>
        <begin position="53"/>
        <end position="76"/>
    </location>
</feature>
<proteinExistence type="predicted"/>
<feature type="transmembrane region" description="Helical" evidence="2">
    <location>
        <begin position="191"/>
        <end position="209"/>
    </location>
</feature>
<dbReference type="AlphaFoldDB" id="X6LWK7"/>
<evidence type="ECO:0000256" key="2">
    <source>
        <dbReference type="SAM" id="Phobius"/>
    </source>
</evidence>
<keyword evidence="2" id="KW-1133">Transmembrane helix</keyword>
<accession>X6LWK7</accession>
<feature type="region of interest" description="Disordered" evidence="1">
    <location>
        <begin position="288"/>
        <end position="308"/>
    </location>
</feature>
<feature type="transmembrane region" description="Helical" evidence="2">
    <location>
        <begin position="152"/>
        <end position="171"/>
    </location>
</feature>
<dbReference type="EMBL" id="ASPP01027808">
    <property type="protein sequence ID" value="ETO05751.1"/>
    <property type="molecule type" value="Genomic_DNA"/>
</dbReference>
<name>X6LWK7_RETFI</name>
<keyword evidence="2" id="KW-0812">Transmembrane</keyword>
<keyword evidence="2" id="KW-0472">Membrane</keyword>
<gene>
    <name evidence="3" type="ORF">RFI_31646</name>
</gene>
<evidence type="ECO:0000313" key="3">
    <source>
        <dbReference type="EMBL" id="ETO05751.1"/>
    </source>
</evidence>
<reference evidence="3 4" key="1">
    <citation type="journal article" date="2013" name="Curr. Biol.">
        <title>The Genome of the Foraminiferan Reticulomyxa filosa.</title>
        <authorList>
            <person name="Glockner G."/>
            <person name="Hulsmann N."/>
            <person name="Schleicher M."/>
            <person name="Noegel A.A."/>
            <person name="Eichinger L."/>
            <person name="Gallinger C."/>
            <person name="Pawlowski J."/>
            <person name="Sierra R."/>
            <person name="Euteneuer U."/>
            <person name="Pillet L."/>
            <person name="Moustafa A."/>
            <person name="Platzer M."/>
            <person name="Groth M."/>
            <person name="Szafranski K."/>
            <person name="Schliwa M."/>
        </authorList>
    </citation>
    <scope>NUCLEOTIDE SEQUENCE [LARGE SCALE GENOMIC DNA]</scope>
</reference>
<keyword evidence="4" id="KW-1185">Reference proteome</keyword>
<evidence type="ECO:0000313" key="4">
    <source>
        <dbReference type="Proteomes" id="UP000023152"/>
    </source>
</evidence>
<feature type="region of interest" description="Disordered" evidence="1">
    <location>
        <begin position="409"/>
        <end position="433"/>
    </location>
</feature>
<sequence>MVLNDTLQIPASTTASFVSVSTTRFKNKIKTTVTGNSQSNWWANCKPWIIDHWLLLLYIGGGTLLLTATLVVGVCWRKRITKRKEFMEKFTVQAVKPVPTSENANADENINTIISAQTIESKSAQAIDTKVENVLKEPGGERAPLFKEGIPMTPTGFFCIVFISTTSFYVYINDVRDVAVTRGSEAKRDMYILFIDTFFRQLTLLTILCKKKKKKKKKGLEDDEVTVKKQNNDPMIKREVRFAPDVDDVPPNAIAMKNMNQSESKFSDIYNDYDEHQPHLVTIFEKEPAGEMTPSPSAPPPRQQDKRDTMFSVTASVHKESHRDPEFSAIYQPFSQPNDYAAIKEHRNMHRAETQDTDYSAMYVTYPTADIPESKNVAQIDRNGALPSELKTRFQPQEGVASIRRQTYTTSENHEHSQFSQIYTTCQEKESDP</sequence>
<dbReference type="Proteomes" id="UP000023152">
    <property type="component" value="Unassembled WGS sequence"/>
</dbReference>